<feature type="compositionally biased region" description="Basic and acidic residues" evidence="1">
    <location>
        <begin position="42"/>
        <end position="52"/>
    </location>
</feature>
<accession>A3CUJ8</accession>
<name>A3CUJ8_METMJ</name>
<organism evidence="2 3">
    <name type="scientific">Methanoculleus marisnigri (strain ATCC 35101 / DSM 1498 / JR1)</name>
    <dbReference type="NCBI Taxonomy" id="368407"/>
    <lineage>
        <taxon>Archaea</taxon>
        <taxon>Methanobacteriati</taxon>
        <taxon>Methanobacteriota</taxon>
        <taxon>Stenosarchaea group</taxon>
        <taxon>Methanomicrobia</taxon>
        <taxon>Methanomicrobiales</taxon>
        <taxon>Methanomicrobiaceae</taxon>
        <taxon>Methanoculleus</taxon>
    </lineage>
</organism>
<gene>
    <name evidence="2" type="ordered locus">Memar_1116</name>
</gene>
<dbReference type="EMBL" id="CP000562">
    <property type="protein sequence ID" value="ABN57048.1"/>
    <property type="molecule type" value="Genomic_DNA"/>
</dbReference>
<evidence type="ECO:0000313" key="3">
    <source>
        <dbReference type="Proteomes" id="UP000002146"/>
    </source>
</evidence>
<evidence type="ECO:0000256" key="1">
    <source>
        <dbReference type="SAM" id="MobiDB-lite"/>
    </source>
</evidence>
<dbReference type="AlphaFoldDB" id="A3CUJ8"/>
<protein>
    <submittedName>
        <fullName evidence="2">Uncharacterized protein</fullName>
    </submittedName>
</protein>
<keyword evidence="3" id="KW-1185">Reference proteome</keyword>
<feature type="region of interest" description="Disordered" evidence="1">
    <location>
        <begin position="1"/>
        <end position="52"/>
    </location>
</feature>
<dbReference type="Proteomes" id="UP000002146">
    <property type="component" value="Chromosome"/>
</dbReference>
<reference evidence="2 3" key="1">
    <citation type="journal article" date="2009" name="Stand. Genomic Sci.">
        <title>Complete genome sequence of Methanoculleus marisnigri Romesser et al. 1981 type strain JR1.</title>
        <authorList>
            <person name="Anderson I.J."/>
            <person name="Sieprawska-Lupa M."/>
            <person name="Lapidus A."/>
            <person name="Nolan M."/>
            <person name="Copeland A."/>
            <person name="Glavina Del Rio T."/>
            <person name="Tice H."/>
            <person name="Dalin E."/>
            <person name="Barry K."/>
            <person name="Saunders E."/>
            <person name="Han C."/>
            <person name="Brettin T."/>
            <person name="Detter J.C."/>
            <person name="Bruce D."/>
            <person name="Mikhailova N."/>
            <person name="Pitluck S."/>
            <person name="Hauser L."/>
            <person name="Land M."/>
            <person name="Lucas S."/>
            <person name="Richardson P."/>
            <person name="Whitman W.B."/>
            <person name="Kyrpides N.C."/>
        </authorList>
    </citation>
    <scope>NUCLEOTIDE SEQUENCE [LARGE SCALE GENOMIC DNA]</scope>
    <source>
        <strain evidence="3">ATCC 35101 / DSM 1498 / JR1</strain>
    </source>
</reference>
<dbReference type="STRING" id="368407.Memar_1116"/>
<evidence type="ECO:0000313" key="2">
    <source>
        <dbReference type="EMBL" id="ABN57048.1"/>
    </source>
</evidence>
<proteinExistence type="predicted"/>
<sequence length="52" mass="5895">MTGGLGPERSLSSRRCVDQAGRRSLFRIVDDPIRSRPTPRPNRPERNKGQYG</sequence>
<dbReference type="HOGENOM" id="CLU_3075368_0_0_2"/>
<dbReference type="KEGG" id="mem:Memar_1116"/>